<organism evidence="1 2">
    <name type="scientific">Stieleria bergensis</name>
    <dbReference type="NCBI Taxonomy" id="2528025"/>
    <lineage>
        <taxon>Bacteria</taxon>
        <taxon>Pseudomonadati</taxon>
        <taxon>Planctomycetota</taxon>
        <taxon>Planctomycetia</taxon>
        <taxon>Pirellulales</taxon>
        <taxon>Pirellulaceae</taxon>
        <taxon>Stieleria</taxon>
    </lineage>
</organism>
<name>A0A517SXS2_9BACT</name>
<keyword evidence="2" id="KW-1185">Reference proteome</keyword>
<dbReference type="EMBL" id="CP036272">
    <property type="protein sequence ID" value="QDT60945.1"/>
    <property type="molecule type" value="Genomic_DNA"/>
</dbReference>
<accession>A0A517SXS2</accession>
<gene>
    <name evidence="1" type="ORF">SV7mr_34740</name>
</gene>
<proteinExistence type="predicted"/>
<protein>
    <submittedName>
        <fullName evidence="1">Uncharacterized protein</fullName>
    </submittedName>
</protein>
<dbReference type="AlphaFoldDB" id="A0A517SXS2"/>
<evidence type="ECO:0000313" key="2">
    <source>
        <dbReference type="Proteomes" id="UP000315003"/>
    </source>
</evidence>
<dbReference type="Proteomes" id="UP000315003">
    <property type="component" value="Chromosome"/>
</dbReference>
<evidence type="ECO:0000313" key="1">
    <source>
        <dbReference type="EMBL" id="QDT60945.1"/>
    </source>
</evidence>
<reference evidence="1 2" key="1">
    <citation type="submission" date="2019-02" db="EMBL/GenBank/DDBJ databases">
        <title>Deep-cultivation of Planctomycetes and their phenomic and genomic characterization uncovers novel biology.</title>
        <authorList>
            <person name="Wiegand S."/>
            <person name="Jogler M."/>
            <person name="Boedeker C."/>
            <person name="Pinto D."/>
            <person name="Vollmers J."/>
            <person name="Rivas-Marin E."/>
            <person name="Kohn T."/>
            <person name="Peeters S.H."/>
            <person name="Heuer A."/>
            <person name="Rast P."/>
            <person name="Oberbeckmann S."/>
            <person name="Bunk B."/>
            <person name="Jeske O."/>
            <person name="Meyerdierks A."/>
            <person name="Storesund J.E."/>
            <person name="Kallscheuer N."/>
            <person name="Luecker S."/>
            <person name="Lage O.M."/>
            <person name="Pohl T."/>
            <person name="Merkel B.J."/>
            <person name="Hornburger P."/>
            <person name="Mueller R.-W."/>
            <person name="Bruemmer F."/>
            <person name="Labrenz M."/>
            <person name="Spormann A.M."/>
            <person name="Op den Camp H."/>
            <person name="Overmann J."/>
            <person name="Amann R."/>
            <person name="Jetten M.S.M."/>
            <person name="Mascher T."/>
            <person name="Medema M.H."/>
            <person name="Devos D.P."/>
            <person name="Kaster A.-K."/>
            <person name="Ovreas L."/>
            <person name="Rohde M."/>
            <person name="Galperin M.Y."/>
            <person name="Jogler C."/>
        </authorList>
    </citation>
    <scope>NUCLEOTIDE SEQUENCE [LARGE SCALE GENOMIC DNA]</scope>
    <source>
        <strain evidence="1 2">SV_7m_r</strain>
    </source>
</reference>
<sequence length="45" mass="5191">MRSIGYNKRFFETPHEENKMASGLIVCIELNETPNDPQTGRSHIE</sequence>